<feature type="transmembrane region" description="Helical" evidence="1">
    <location>
        <begin position="43"/>
        <end position="61"/>
    </location>
</feature>
<feature type="transmembrane region" description="Helical" evidence="1">
    <location>
        <begin position="73"/>
        <end position="99"/>
    </location>
</feature>
<gene>
    <name evidence="2" type="ORF">D9R14_06390</name>
</gene>
<keyword evidence="1" id="KW-1133">Transmembrane helix</keyword>
<reference evidence="2 3" key="1">
    <citation type="submission" date="2018-10" db="EMBL/GenBank/DDBJ databases">
        <title>Xanthobacter tagetidis genome sequencing and assembly.</title>
        <authorList>
            <person name="Maclea K.S."/>
            <person name="Goen A.E."/>
            <person name="Fatima S.A."/>
        </authorList>
    </citation>
    <scope>NUCLEOTIDE SEQUENCE [LARGE SCALE GENOMIC DNA]</scope>
    <source>
        <strain evidence="2 3">ATCC 700314</strain>
    </source>
</reference>
<sequence length="138" mass="14076">MLAETLSTAGAWLARKPSRLTVLNALLLAGVLAMIGSTELFRFVGGVAVVLCGLAFAGRTARRSMRVGARAHPYDLVVLWAPGAIAIALAAAALMLMAAYPAGSFPHLVGLGLFVIEFAMLALATGESGARDLPAGAA</sequence>
<evidence type="ECO:0000313" key="3">
    <source>
        <dbReference type="Proteomes" id="UP000269692"/>
    </source>
</evidence>
<name>A0A3L7AIX1_9HYPH</name>
<keyword evidence="1" id="KW-0472">Membrane</keyword>
<evidence type="ECO:0000313" key="2">
    <source>
        <dbReference type="EMBL" id="RLP79984.1"/>
    </source>
</evidence>
<keyword evidence="1" id="KW-0812">Transmembrane</keyword>
<dbReference type="EMBL" id="RCTF01000004">
    <property type="protein sequence ID" value="RLP79984.1"/>
    <property type="molecule type" value="Genomic_DNA"/>
</dbReference>
<dbReference type="RefSeq" id="WP_121622488.1">
    <property type="nucleotide sequence ID" value="NZ_JACIIW010000002.1"/>
</dbReference>
<organism evidence="2 3">
    <name type="scientific">Xanthobacter tagetidis</name>
    <dbReference type="NCBI Taxonomy" id="60216"/>
    <lineage>
        <taxon>Bacteria</taxon>
        <taxon>Pseudomonadati</taxon>
        <taxon>Pseudomonadota</taxon>
        <taxon>Alphaproteobacteria</taxon>
        <taxon>Hyphomicrobiales</taxon>
        <taxon>Xanthobacteraceae</taxon>
        <taxon>Xanthobacter</taxon>
    </lineage>
</organism>
<feature type="transmembrane region" description="Helical" evidence="1">
    <location>
        <begin position="20"/>
        <end position="37"/>
    </location>
</feature>
<protein>
    <submittedName>
        <fullName evidence="2">Uncharacterized protein</fullName>
    </submittedName>
</protein>
<feature type="transmembrane region" description="Helical" evidence="1">
    <location>
        <begin position="105"/>
        <end position="124"/>
    </location>
</feature>
<evidence type="ECO:0000256" key="1">
    <source>
        <dbReference type="SAM" id="Phobius"/>
    </source>
</evidence>
<comment type="caution">
    <text evidence="2">The sequence shown here is derived from an EMBL/GenBank/DDBJ whole genome shotgun (WGS) entry which is preliminary data.</text>
</comment>
<accession>A0A3L7AIX1</accession>
<dbReference type="Proteomes" id="UP000269692">
    <property type="component" value="Unassembled WGS sequence"/>
</dbReference>
<keyword evidence="3" id="KW-1185">Reference proteome</keyword>
<dbReference type="AlphaFoldDB" id="A0A3L7AIX1"/>
<proteinExistence type="predicted"/>